<name>A0AC34QTQ9_9BILA</name>
<evidence type="ECO:0000313" key="1">
    <source>
        <dbReference type="Proteomes" id="UP000887576"/>
    </source>
</evidence>
<proteinExistence type="predicted"/>
<sequence length="75" mass="8124">MIKVLFGLVLVVAMLAMVSASHSHEWRYRGGYGGYGGGYRGYGGGYGGYGNYGGYGYPMYNSYGGYGGWPYYGKK</sequence>
<evidence type="ECO:0000313" key="2">
    <source>
        <dbReference type="WBParaSite" id="JU765_v2.g19430.t1"/>
    </source>
</evidence>
<dbReference type="Proteomes" id="UP000887576">
    <property type="component" value="Unplaced"/>
</dbReference>
<accession>A0AC34QTQ9</accession>
<reference evidence="2" key="1">
    <citation type="submission" date="2022-11" db="UniProtKB">
        <authorList>
            <consortium name="WormBaseParasite"/>
        </authorList>
    </citation>
    <scope>IDENTIFICATION</scope>
</reference>
<protein>
    <submittedName>
        <fullName evidence="2">Uncharacterized protein</fullName>
    </submittedName>
</protein>
<dbReference type="WBParaSite" id="JU765_v2.g19430.t1">
    <property type="protein sequence ID" value="JU765_v2.g19430.t1"/>
    <property type="gene ID" value="JU765_v2.g19430"/>
</dbReference>
<organism evidence="1 2">
    <name type="scientific">Panagrolaimus sp. JU765</name>
    <dbReference type="NCBI Taxonomy" id="591449"/>
    <lineage>
        <taxon>Eukaryota</taxon>
        <taxon>Metazoa</taxon>
        <taxon>Ecdysozoa</taxon>
        <taxon>Nematoda</taxon>
        <taxon>Chromadorea</taxon>
        <taxon>Rhabditida</taxon>
        <taxon>Tylenchina</taxon>
        <taxon>Panagrolaimomorpha</taxon>
        <taxon>Panagrolaimoidea</taxon>
        <taxon>Panagrolaimidae</taxon>
        <taxon>Panagrolaimus</taxon>
    </lineage>
</organism>